<keyword evidence="1" id="KW-0812">Transmembrane</keyword>
<dbReference type="Proteomes" id="UP000646946">
    <property type="component" value="Unassembled WGS sequence"/>
</dbReference>
<dbReference type="EMBL" id="DVAB01000004">
    <property type="protein sequence ID" value="HIJ99970.1"/>
    <property type="molecule type" value="Genomic_DNA"/>
</dbReference>
<reference evidence="2 3" key="1">
    <citation type="journal article" name="Nat. Commun.">
        <title>Undinarchaeota illuminate DPANN phylogeny and the impact of gene transfer on archaeal evolution.</title>
        <authorList>
            <person name="Dombrowski N."/>
            <person name="Williams T.A."/>
            <person name="Sun J."/>
            <person name="Woodcroft B.J."/>
            <person name="Lee J.H."/>
            <person name="Minh B.Q."/>
            <person name="Rinke C."/>
            <person name="Spang A."/>
        </authorList>
    </citation>
    <scope>NUCLEOTIDE SEQUENCE [LARGE SCALE GENOMIC DNA]</scope>
    <source>
        <strain evidence="2">MAG_bin1129</strain>
    </source>
</reference>
<feature type="transmembrane region" description="Helical" evidence="1">
    <location>
        <begin position="71"/>
        <end position="96"/>
    </location>
</feature>
<evidence type="ECO:0000256" key="1">
    <source>
        <dbReference type="SAM" id="Phobius"/>
    </source>
</evidence>
<evidence type="ECO:0000313" key="3">
    <source>
        <dbReference type="Proteomes" id="UP000646946"/>
    </source>
</evidence>
<keyword evidence="3" id="KW-1185">Reference proteome</keyword>
<organism evidence="2 3">
    <name type="scientific">Candidatus Naiadarchaeum limnaeum</name>
    <dbReference type="NCBI Taxonomy" id="2756139"/>
    <lineage>
        <taxon>Archaea</taxon>
        <taxon>Candidatus Undinarchaeota</taxon>
        <taxon>Candidatus Undinarchaeia</taxon>
        <taxon>Candidatus Naiadarchaeales</taxon>
        <taxon>Candidatus Naiadarchaeaceae</taxon>
        <taxon>Candidatus Naiadarchaeum</taxon>
    </lineage>
</organism>
<feature type="transmembrane region" description="Helical" evidence="1">
    <location>
        <begin position="7"/>
        <end position="35"/>
    </location>
</feature>
<protein>
    <recommendedName>
        <fullName evidence="4">Metal-dependent hydrolase</fullName>
    </recommendedName>
</protein>
<accession>A0A832V9A7</accession>
<sequence>MLPLHHAIIGAIAAAILYPFLGASVLVIILITVALDVDHYFIYIHRTGNYSLKKAYYYFRAVKDGSSFFPIFHMIEIAVIAALISNYFPILLPFLIGQILHIAQDYFEDLFSRTTNRNFFIVKLLIRK</sequence>
<proteinExistence type="predicted"/>
<comment type="caution">
    <text evidence="2">The sequence shown here is derived from an EMBL/GenBank/DDBJ whole genome shotgun (WGS) entry which is preliminary data.</text>
</comment>
<keyword evidence="1" id="KW-0472">Membrane</keyword>
<keyword evidence="1" id="KW-1133">Transmembrane helix</keyword>
<name>A0A832V9A7_9ARCH</name>
<dbReference type="AlphaFoldDB" id="A0A832V9A7"/>
<evidence type="ECO:0000313" key="2">
    <source>
        <dbReference type="EMBL" id="HIJ99970.1"/>
    </source>
</evidence>
<evidence type="ECO:0008006" key="4">
    <source>
        <dbReference type="Google" id="ProtNLM"/>
    </source>
</evidence>
<gene>
    <name evidence="2" type="ORF">H1016_00340</name>
</gene>